<evidence type="ECO:0000256" key="11">
    <source>
        <dbReference type="ARBA" id="ARBA00041266"/>
    </source>
</evidence>
<dbReference type="EC" id="5.4.99.29" evidence="9"/>
<accession>A0ABX7MDU2</accession>
<evidence type="ECO:0000313" key="17">
    <source>
        <dbReference type="EMBL" id="QSI79261.1"/>
    </source>
</evidence>
<dbReference type="SUPFAM" id="SSF55120">
    <property type="entry name" value="Pseudouridine synthase"/>
    <property type="match status" value="1"/>
</dbReference>
<evidence type="ECO:0000256" key="5">
    <source>
        <dbReference type="ARBA" id="ARBA00036184"/>
    </source>
</evidence>
<dbReference type="Proteomes" id="UP000663570">
    <property type="component" value="Chromosome"/>
</dbReference>
<comment type="function">
    <text evidence="7">Dual specificity enzyme that catalyzes the synthesis of pseudouridine from uracil-746 in 23S ribosomal RNA and from uracil-32 in the anticodon stem and loop of transfer RNAs.</text>
</comment>
<evidence type="ECO:0000256" key="4">
    <source>
        <dbReference type="ARBA" id="ARBA00023235"/>
    </source>
</evidence>
<comment type="catalytic activity">
    <reaction evidence="6">
        <text>uridine(746) in 23S rRNA = pseudouridine(746) in 23S rRNA</text>
        <dbReference type="Rhea" id="RHEA:42548"/>
        <dbReference type="Rhea" id="RHEA-COMP:10109"/>
        <dbReference type="Rhea" id="RHEA-COMP:10110"/>
        <dbReference type="ChEBI" id="CHEBI:65314"/>
        <dbReference type="ChEBI" id="CHEBI:65315"/>
        <dbReference type="EC" id="5.4.99.29"/>
    </reaction>
</comment>
<keyword evidence="3" id="KW-0819">tRNA processing</keyword>
<comment type="similarity">
    <text evidence="1">Belongs to the pseudouridine synthase RluA family.</text>
</comment>
<evidence type="ECO:0000256" key="7">
    <source>
        <dbReference type="ARBA" id="ARBA00037305"/>
    </source>
</evidence>
<dbReference type="CDD" id="cd02869">
    <property type="entry name" value="PseudoU_synth_RluA_like"/>
    <property type="match status" value="1"/>
</dbReference>
<evidence type="ECO:0000256" key="10">
    <source>
        <dbReference type="ARBA" id="ARBA00039988"/>
    </source>
</evidence>
<evidence type="ECO:0000256" key="1">
    <source>
        <dbReference type="ARBA" id="ARBA00010876"/>
    </source>
</evidence>
<evidence type="ECO:0000256" key="13">
    <source>
        <dbReference type="ARBA" id="ARBA00042844"/>
    </source>
</evidence>
<dbReference type="EC" id="5.4.99.28" evidence="8"/>
<dbReference type="InterPro" id="IPR020103">
    <property type="entry name" value="PsdUridine_synth_cat_dom_sf"/>
</dbReference>
<dbReference type="InterPro" id="IPR050188">
    <property type="entry name" value="RluA_PseudoU_synthase"/>
</dbReference>
<dbReference type="PANTHER" id="PTHR21600:SF91">
    <property type="entry name" value="DUAL-SPECIFICITY RNA PSEUDOURIDINE SYNTHASE RLUA"/>
    <property type="match status" value="1"/>
</dbReference>
<dbReference type="RefSeq" id="WP_206256515.1">
    <property type="nucleotide sequence ID" value="NZ_CP071060.1"/>
</dbReference>
<evidence type="ECO:0000256" key="6">
    <source>
        <dbReference type="ARBA" id="ARBA00036916"/>
    </source>
</evidence>
<name>A0ABX7MDU2_9RHOO</name>
<evidence type="ECO:0000256" key="12">
    <source>
        <dbReference type="ARBA" id="ARBA00042372"/>
    </source>
</evidence>
<sequence length="196" mass="21168">MIVLNKPAGLLSVPGRGDAMQDSLASRVQAAYPEALIVHRLDLATSGLIVMARGAAHHRTLSLAFQGRAVEKRYIAVVAGDPDAEAGSVDLPLICDWPNRPRQKVDHALGKPSLTRWRVLAREGGRSRLELEPVTGRSHQLRVHLAEIGHAILGDPLYALPADRDAAPRLLLHAAALSLPHPTSGERLNLRSEAPF</sequence>
<dbReference type="EMBL" id="CP071060">
    <property type="protein sequence ID" value="QSI79261.1"/>
    <property type="molecule type" value="Genomic_DNA"/>
</dbReference>
<protein>
    <recommendedName>
        <fullName evidence="10">Dual-specificity RNA pseudouridine synthase RluA</fullName>
        <ecNumber evidence="8">5.4.99.28</ecNumber>
        <ecNumber evidence="9">5.4.99.29</ecNumber>
    </recommendedName>
    <alternativeName>
        <fullName evidence="11">23S rRNA pseudouridine(746) synthase</fullName>
    </alternativeName>
    <alternativeName>
        <fullName evidence="14">Ribosomal large subunit pseudouridine synthase A</fullName>
    </alternativeName>
    <alternativeName>
        <fullName evidence="13">rRNA pseudouridylate synthase A</fullName>
    </alternativeName>
    <alternativeName>
        <fullName evidence="15">rRNA-uridine isomerase A</fullName>
    </alternativeName>
    <alternativeName>
        <fullName evidence="12">tRNA pseudouridine(32) synthase</fullName>
    </alternativeName>
</protein>
<evidence type="ECO:0000256" key="14">
    <source>
        <dbReference type="ARBA" id="ARBA00042883"/>
    </source>
</evidence>
<dbReference type="InterPro" id="IPR006145">
    <property type="entry name" value="PsdUridine_synth_RsuA/RluA"/>
</dbReference>
<evidence type="ECO:0000313" key="18">
    <source>
        <dbReference type="Proteomes" id="UP000663570"/>
    </source>
</evidence>
<evidence type="ECO:0000256" key="2">
    <source>
        <dbReference type="ARBA" id="ARBA00022552"/>
    </source>
</evidence>
<evidence type="ECO:0000256" key="15">
    <source>
        <dbReference type="ARBA" id="ARBA00043143"/>
    </source>
</evidence>
<organism evidence="17 18">
    <name type="scientific">Niveibacterium microcysteis</name>
    <dbReference type="NCBI Taxonomy" id="2811415"/>
    <lineage>
        <taxon>Bacteria</taxon>
        <taxon>Pseudomonadati</taxon>
        <taxon>Pseudomonadota</taxon>
        <taxon>Betaproteobacteria</taxon>
        <taxon>Rhodocyclales</taxon>
        <taxon>Rhodocyclaceae</taxon>
        <taxon>Niveibacterium</taxon>
    </lineage>
</organism>
<keyword evidence="4" id="KW-0413">Isomerase</keyword>
<dbReference type="Pfam" id="PF00849">
    <property type="entry name" value="PseudoU_synth_2"/>
    <property type="match status" value="1"/>
</dbReference>
<evidence type="ECO:0000256" key="3">
    <source>
        <dbReference type="ARBA" id="ARBA00022694"/>
    </source>
</evidence>
<feature type="domain" description="Pseudouridine synthase RsuA/RluA-like" evidence="16">
    <location>
        <begin position="2"/>
        <end position="146"/>
    </location>
</feature>
<dbReference type="InterPro" id="IPR006224">
    <property type="entry name" value="PsdUridine_synth_RluA-like_CS"/>
</dbReference>
<comment type="catalytic activity">
    <reaction evidence="5">
        <text>uridine(32) in tRNA = pseudouridine(32) in tRNA</text>
        <dbReference type="Rhea" id="RHEA:42544"/>
        <dbReference type="Rhea" id="RHEA-COMP:10107"/>
        <dbReference type="Rhea" id="RHEA-COMP:10108"/>
        <dbReference type="ChEBI" id="CHEBI:65314"/>
        <dbReference type="ChEBI" id="CHEBI:65315"/>
        <dbReference type="EC" id="5.4.99.28"/>
    </reaction>
</comment>
<dbReference type="PROSITE" id="PS01129">
    <property type="entry name" value="PSI_RLU"/>
    <property type="match status" value="1"/>
</dbReference>
<dbReference type="PANTHER" id="PTHR21600">
    <property type="entry name" value="MITOCHONDRIAL RNA PSEUDOURIDINE SYNTHASE"/>
    <property type="match status" value="1"/>
</dbReference>
<dbReference type="Gene3D" id="3.30.2350.10">
    <property type="entry name" value="Pseudouridine synthase"/>
    <property type="match status" value="1"/>
</dbReference>
<keyword evidence="18" id="KW-1185">Reference proteome</keyword>
<evidence type="ECO:0000259" key="16">
    <source>
        <dbReference type="Pfam" id="PF00849"/>
    </source>
</evidence>
<gene>
    <name evidence="17" type="ORF">JY500_16030</name>
</gene>
<keyword evidence="2" id="KW-0698">rRNA processing</keyword>
<proteinExistence type="inferred from homology"/>
<evidence type="ECO:0000256" key="9">
    <source>
        <dbReference type="ARBA" id="ARBA00038945"/>
    </source>
</evidence>
<evidence type="ECO:0000256" key="8">
    <source>
        <dbReference type="ARBA" id="ARBA00038944"/>
    </source>
</evidence>
<reference evidence="17 18" key="1">
    <citation type="submission" date="2021-02" db="EMBL/GenBank/DDBJ databases">
        <title>Niveibacterium changnyeongensis HC41.</title>
        <authorList>
            <person name="Kang M."/>
        </authorList>
    </citation>
    <scope>NUCLEOTIDE SEQUENCE [LARGE SCALE GENOMIC DNA]</scope>
    <source>
        <strain evidence="17 18">HC41</strain>
    </source>
</reference>